<evidence type="ECO:0000259" key="1">
    <source>
        <dbReference type="Pfam" id="PF20150"/>
    </source>
</evidence>
<dbReference type="InterPro" id="IPR045518">
    <property type="entry name" value="2EXR"/>
</dbReference>
<reference evidence="2" key="2">
    <citation type="submission" date="2023-05" db="EMBL/GenBank/DDBJ databases">
        <authorList>
            <consortium name="Lawrence Berkeley National Laboratory"/>
            <person name="Steindorff A."/>
            <person name="Hensen N."/>
            <person name="Bonometti L."/>
            <person name="Westerberg I."/>
            <person name="Brannstrom I.O."/>
            <person name="Guillou S."/>
            <person name="Cros-Aarteil S."/>
            <person name="Calhoun S."/>
            <person name="Haridas S."/>
            <person name="Kuo A."/>
            <person name="Mondo S."/>
            <person name="Pangilinan J."/>
            <person name="Riley R."/>
            <person name="Labutti K."/>
            <person name="Andreopoulos B."/>
            <person name="Lipzen A."/>
            <person name="Chen C."/>
            <person name="Yanf M."/>
            <person name="Daum C."/>
            <person name="Ng V."/>
            <person name="Clum A."/>
            <person name="Ohm R."/>
            <person name="Martin F."/>
            <person name="Silar P."/>
            <person name="Natvig D."/>
            <person name="Lalanne C."/>
            <person name="Gautier V."/>
            <person name="Ament-Velasquez S.L."/>
            <person name="Kruys A."/>
            <person name="Hutchinson M.I."/>
            <person name="Powell A.J."/>
            <person name="Barry K."/>
            <person name="Miller A.N."/>
            <person name="Grigoriev I.V."/>
            <person name="Debuchy R."/>
            <person name="Gladieux P."/>
            <person name="Thoren M.H."/>
            <person name="Johannesson H."/>
        </authorList>
    </citation>
    <scope>NUCLEOTIDE SEQUENCE</scope>
    <source>
        <strain evidence="2">CBS 990.96</strain>
    </source>
</reference>
<evidence type="ECO:0000313" key="2">
    <source>
        <dbReference type="EMBL" id="KAK4221536.1"/>
    </source>
</evidence>
<keyword evidence="3" id="KW-1185">Reference proteome</keyword>
<protein>
    <recommendedName>
        <fullName evidence="1">2EXR domain-containing protein</fullName>
    </recommendedName>
</protein>
<reference evidence="2" key="1">
    <citation type="journal article" date="2023" name="Mol. Phylogenet. Evol.">
        <title>Genome-scale phylogeny and comparative genomics of the fungal order Sordariales.</title>
        <authorList>
            <person name="Hensen N."/>
            <person name="Bonometti L."/>
            <person name="Westerberg I."/>
            <person name="Brannstrom I.O."/>
            <person name="Guillou S."/>
            <person name="Cros-Aarteil S."/>
            <person name="Calhoun S."/>
            <person name="Haridas S."/>
            <person name="Kuo A."/>
            <person name="Mondo S."/>
            <person name="Pangilinan J."/>
            <person name="Riley R."/>
            <person name="LaButti K."/>
            <person name="Andreopoulos B."/>
            <person name="Lipzen A."/>
            <person name="Chen C."/>
            <person name="Yan M."/>
            <person name="Daum C."/>
            <person name="Ng V."/>
            <person name="Clum A."/>
            <person name="Steindorff A."/>
            <person name="Ohm R.A."/>
            <person name="Martin F."/>
            <person name="Silar P."/>
            <person name="Natvig D.O."/>
            <person name="Lalanne C."/>
            <person name="Gautier V."/>
            <person name="Ament-Velasquez S.L."/>
            <person name="Kruys A."/>
            <person name="Hutchinson M.I."/>
            <person name="Powell A.J."/>
            <person name="Barry K."/>
            <person name="Miller A.N."/>
            <person name="Grigoriev I.V."/>
            <person name="Debuchy R."/>
            <person name="Gladieux P."/>
            <person name="Hiltunen Thoren M."/>
            <person name="Johannesson H."/>
        </authorList>
    </citation>
    <scope>NUCLEOTIDE SEQUENCE</scope>
    <source>
        <strain evidence="2">CBS 990.96</strain>
    </source>
</reference>
<proteinExistence type="predicted"/>
<name>A0AAN6YP12_9PEZI</name>
<dbReference type="AlphaFoldDB" id="A0AAN6YP12"/>
<comment type="caution">
    <text evidence="2">The sequence shown here is derived from an EMBL/GenBank/DDBJ whole genome shotgun (WGS) entry which is preliminary data.</text>
</comment>
<accession>A0AAN6YP12</accession>
<evidence type="ECO:0000313" key="3">
    <source>
        <dbReference type="Proteomes" id="UP001301958"/>
    </source>
</evidence>
<dbReference type="Pfam" id="PF20150">
    <property type="entry name" value="2EXR"/>
    <property type="match status" value="1"/>
</dbReference>
<feature type="domain" description="2EXR" evidence="1">
    <location>
        <begin position="9"/>
        <end position="131"/>
    </location>
</feature>
<organism evidence="2 3">
    <name type="scientific">Podospora fimiseda</name>
    <dbReference type="NCBI Taxonomy" id="252190"/>
    <lineage>
        <taxon>Eukaryota</taxon>
        <taxon>Fungi</taxon>
        <taxon>Dikarya</taxon>
        <taxon>Ascomycota</taxon>
        <taxon>Pezizomycotina</taxon>
        <taxon>Sordariomycetes</taxon>
        <taxon>Sordariomycetidae</taxon>
        <taxon>Sordariales</taxon>
        <taxon>Podosporaceae</taxon>
        <taxon>Podospora</taxon>
    </lineage>
</organism>
<gene>
    <name evidence="2" type="ORF">QBC38DRAFT_491850</name>
</gene>
<sequence length="293" mass="33069">MTSHPRSSFHQFPLLPAELQIEIWEFFAWDALVPRVHFMKVFNYDGEDLEPFVRTEVGSPESTELSKASGYHSGRKFTWITSQAMTCHTSLAAFQRVCKLKKISLPKQNPYLHSTPNRPSFKSNVNPEVDLLVLSTRNEYSVHQGKTPTAGDNLTPLINEVAKYVAVDADCCPNEMCRLVAAFSHALALTHLSVFKELKSIYFVYYVRTQPSVVGIPTTGKKWNDNLGRTYFELELELVDFNHDAMRADSWLERLVDLTNSFLTNMNGAALVPDGLLARINVGVLCCVDPRIP</sequence>
<dbReference type="Proteomes" id="UP001301958">
    <property type="component" value="Unassembled WGS sequence"/>
</dbReference>
<dbReference type="EMBL" id="MU865537">
    <property type="protein sequence ID" value="KAK4221536.1"/>
    <property type="molecule type" value="Genomic_DNA"/>
</dbReference>